<accession>A0A166TU45</accession>
<reference evidence="6 8" key="1">
    <citation type="journal article" date="2015" name="Biotechnol. Bioeng.">
        <title>Genome sequence and phenotypic characterization of Caulobacter segnis.</title>
        <authorList>
            <person name="Patel S."/>
            <person name="Fletcher B."/>
            <person name="Scott D.C."/>
            <person name="Ely B."/>
        </authorList>
    </citation>
    <scope>NUCLEOTIDE SEQUENCE [LARGE SCALE GENOMIC DNA]</scope>
    <source>
        <strain evidence="6 8">PS02</strain>
    </source>
</reference>
<dbReference type="EMBL" id="LITQ01000008">
    <property type="protein sequence ID" value="OAA94094.1"/>
    <property type="molecule type" value="Genomic_DNA"/>
</dbReference>
<gene>
    <name evidence="7" type="ORF">CLCOS_08180</name>
    <name evidence="6" type="ORF">WX73_03664</name>
</gene>
<dbReference type="RefSeq" id="WP_063600483.1">
    <property type="nucleotide sequence ID" value="NZ_LITQ01000008.1"/>
</dbReference>
<keyword evidence="6" id="KW-0255">Endonuclease</keyword>
<evidence type="ECO:0000313" key="8">
    <source>
        <dbReference type="Proteomes" id="UP000077384"/>
    </source>
</evidence>
<dbReference type="GO" id="GO:0008270">
    <property type="term" value="F:zinc ion binding"/>
    <property type="evidence" value="ECO:0007669"/>
    <property type="project" value="InterPro"/>
</dbReference>
<dbReference type="GO" id="GO:0005829">
    <property type="term" value="C:cytosol"/>
    <property type="evidence" value="ECO:0007669"/>
    <property type="project" value="TreeGrafter"/>
</dbReference>
<organism evidence="6 8">
    <name type="scientific">Clostridium coskatii</name>
    <dbReference type="NCBI Taxonomy" id="1705578"/>
    <lineage>
        <taxon>Bacteria</taxon>
        <taxon>Bacillati</taxon>
        <taxon>Bacillota</taxon>
        <taxon>Clostridia</taxon>
        <taxon>Eubacteriales</taxon>
        <taxon>Clostridiaceae</taxon>
        <taxon>Clostridium</taxon>
    </lineage>
</organism>
<dbReference type="PANTHER" id="PTHR41286:SF1">
    <property type="entry name" value="HNH NUCLEASE YAJD-RELATED"/>
    <property type="match status" value="1"/>
</dbReference>
<dbReference type="SMART" id="SM00507">
    <property type="entry name" value="HNHc"/>
    <property type="match status" value="1"/>
</dbReference>
<dbReference type="GO" id="GO:0004519">
    <property type="term" value="F:endonuclease activity"/>
    <property type="evidence" value="ECO:0007669"/>
    <property type="project" value="UniProtKB-KW"/>
</dbReference>
<dbReference type="EMBL" id="LROR01000032">
    <property type="protein sequence ID" value="OBR96656.1"/>
    <property type="molecule type" value="Genomic_DNA"/>
</dbReference>
<dbReference type="PANTHER" id="PTHR41286">
    <property type="entry name" value="HNH NUCLEASE YAJD-RELATED"/>
    <property type="match status" value="1"/>
</dbReference>
<dbReference type="GO" id="GO:0003676">
    <property type="term" value="F:nucleic acid binding"/>
    <property type="evidence" value="ECO:0007669"/>
    <property type="project" value="InterPro"/>
</dbReference>
<dbReference type="GO" id="GO:0016787">
    <property type="term" value="F:hydrolase activity"/>
    <property type="evidence" value="ECO:0007669"/>
    <property type="project" value="UniProtKB-KW"/>
</dbReference>
<dbReference type="PATRIC" id="fig|1705578.3.peg.3659"/>
<comment type="caution">
    <text evidence="6">The sequence shown here is derived from an EMBL/GenBank/DDBJ whole genome shotgun (WGS) entry which is preliminary data.</text>
</comment>
<keyword evidence="1" id="KW-0540">Nuclease</keyword>
<sequence length="106" mass="12712">MDTVQLVKWINALIRQHNIKAFYNSKLWKCVRIKALERDNNECQKCKAKGLYSEAQCVHHKEHLKKHPELALTLSNLTSLCNSCHDEEHPEKFYRKRKPQLNKERW</sequence>
<keyword evidence="2" id="KW-0378">Hydrolase</keyword>
<dbReference type="Proteomes" id="UP000093694">
    <property type="component" value="Unassembled WGS sequence"/>
</dbReference>
<evidence type="ECO:0000313" key="7">
    <source>
        <dbReference type="EMBL" id="OBR96656.1"/>
    </source>
</evidence>
<reference evidence="7 9" key="2">
    <citation type="journal article" date="2016" name="Front. Microbiol.">
        <title>Industrial Acetogenic Biocatalysts: A Comparative Metabolic and Genomic Analysis.</title>
        <authorList>
            <person name="Bengelsdorf F."/>
            <person name="Poehlein A."/>
            <person name="Sonja S."/>
            <person name="Erz C."/>
            <person name="Hummel T."/>
            <person name="Hoffmeister S."/>
            <person name="Daniel R."/>
            <person name="Durre P."/>
        </authorList>
    </citation>
    <scope>NUCLEOTIDE SEQUENCE [LARGE SCALE GENOMIC DNA]</scope>
    <source>
        <strain evidence="7 9">PTA-10522</strain>
    </source>
</reference>
<evidence type="ECO:0000256" key="3">
    <source>
        <dbReference type="ARBA" id="ARBA00038412"/>
    </source>
</evidence>
<evidence type="ECO:0000256" key="4">
    <source>
        <dbReference type="ARBA" id="ARBA00040194"/>
    </source>
</evidence>
<evidence type="ECO:0000256" key="2">
    <source>
        <dbReference type="ARBA" id="ARBA00022801"/>
    </source>
</evidence>
<dbReference type="Proteomes" id="UP000077384">
    <property type="component" value="Unassembled WGS sequence"/>
</dbReference>
<evidence type="ECO:0000313" key="6">
    <source>
        <dbReference type="EMBL" id="OAA94094.1"/>
    </source>
</evidence>
<evidence type="ECO:0000313" key="9">
    <source>
        <dbReference type="Proteomes" id="UP000093694"/>
    </source>
</evidence>
<keyword evidence="9" id="KW-1185">Reference proteome</keyword>
<evidence type="ECO:0000256" key="1">
    <source>
        <dbReference type="ARBA" id="ARBA00022722"/>
    </source>
</evidence>
<comment type="similarity">
    <text evidence="3">Belongs to the HNH nuclease family.</text>
</comment>
<name>A0A166TU45_9CLOT</name>
<protein>
    <recommendedName>
        <fullName evidence="4">Putative HNH nuclease YajD</fullName>
    </recommendedName>
</protein>
<dbReference type="AlphaFoldDB" id="A0A166TU45"/>
<proteinExistence type="inferred from homology"/>
<dbReference type="InterPro" id="IPR002711">
    <property type="entry name" value="HNH"/>
</dbReference>
<dbReference type="Pfam" id="PF01844">
    <property type="entry name" value="HNH"/>
    <property type="match status" value="1"/>
</dbReference>
<dbReference type="CDD" id="cd00085">
    <property type="entry name" value="HNHc"/>
    <property type="match status" value="1"/>
</dbReference>
<dbReference type="InterPro" id="IPR003615">
    <property type="entry name" value="HNH_nuc"/>
</dbReference>
<evidence type="ECO:0000259" key="5">
    <source>
        <dbReference type="SMART" id="SM00507"/>
    </source>
</evidence>
<feature type="domain" description="HNH nuclease" evidence="5">
    <location>
        <begin position="30"/>
        <end position="86"/>
    </location>
</feature>